<keyword evidence="2" id="KW-1185">Reference proteome</keyword>
<accession>A0A1D3CYR6</accession>
<evidence type="ECO:0000313" key="1">
    <source>
        <dbReference type="EMBL" id="OEH76341.1"/>
    </source>
</evidence>
<dbReference type="AlphaFoldDB" id="A0A1D3CYR6"/>
<dbReference type="VEuPathDB" id="ToxoDB:cyc_03747"/>
<sequence>MSQMMERIVAAALADPGGAAELAALREANKFKHIQNLPPRGLERAEAGVDVKWRSLGQFSSTGTTWHGRSTPIAERERDMLYAAVRRGGSRIRVNWPELGEHRGARKGAKQASPRWSLLGRQGLTECR</sequence>
<dbReference type="EMBL" id="JROU02001482">
    <property type="protein sequence ID" value="OEH76341.1"/>
    <property type="molecule type" value="Genomic_DNA"/>
</dbReference>
<reference evidence="1 2" key="1">
    <citation type="journal article" date="2016" name="BMC Genomics">
        <title>Comparative genomics reveals Cyclospora cayetanensis possesses coccidia-like metabolism and invasion components but unique surface antigens.</title>
        <authorList>
            <person name="Liu S."/>
            <person name="Wang L."/>
            <person name="Zheng H."/>
            <person name="Xu Z."/>
            <person name="Roellig D.M."/>
            <person name="Li N."/>
            <person name="Frace M.A."/>
            <person name="Tang K."/>
            <person name="Arrowood M.J."/>
            <person name="Moss D.M."/>
            <person name="Zhang L."/>
            <person name="Feng Y."/>
            <person name="Xiao L."/>
        </authorList>
    </citation>
    <scope>NUCLEOTIDE SEQUENCE [LARGE SCALE GENOMIC DNA]</scope>
    <source>
        <strain evidence="1 2">CHN_HEN01</strain>
    </source>
</reference>
<dbReference type="Proteomes" id="UP000095192">
    <property type="component" value="Unassembled WGS sequence"/>
</dbReference>
<comment type="caution">
    <text evidence="1">The sequence shown here is derived from an EMBL/GenBank/DDBJ whole genome shotgun (WGS) entry which is preliminary data.</text>
</comment>
<organism evidence="1 2">
    <name type="scientific">Cyclospora cayetanensis</name>
    <dbReference type="NCBI Taxonomy" id="88456"/>
    <lineage>
        <taxon>Eukaryota</taxon>
        <taxon>Sar</taxon>
        <taxon>Alveolata</taxon>
        <taxon>Apicomplexa</taxon>
        <taxon>Conoidasida</taxon>
        <taxon>Coccidia</taxon>
        <taxon>Eucoccidiorida</taxon>
        <taxon>Eimeriorina</taxon>
        <taxon>Eimeriidae</taxon>
        <taxon>Cyclospora</taxon>
    </lineage>
</organism>
<gene>
    <name evidence="1" type="ORF">cyc_03747</name>
</gene>
<dbReference type="InParanoid" id="A0A1D3CYR6"/>
<protein>
    <submittedName>
        <fullName evidence="1">Uncharacterized protein</fullName>
    </submittedName>
</protein>
<proteinExistence type="predicted"/>
<name>A0A1D3CYR6_9EIME</name>
<evidence type="ECO:0000313" key="2">
    <source>
        <dbReference type="Proteomes" id="UP000095192"/>
    </source>
</evidence>